<evidence type="ECO:0000256" key="1">
    <source>
        <dbReference type="ARBA" id="ARBA00023002"/>
    </source>
</evidence>
<dbReference type="Gene3D" id="3.50.50.60">
    <property type="entry name" value="FAD/NAD(P)-binding domain"/>
    <property type="match status" value="1"/>
</dbReference>
<dbReference type="Proteomes" id="UP000558997">
    <property type="component" value="Unassembled WGS sequence"/>
</dbReference>
<dbReference type="Gene3D" id="3.30.70.2450">
    <property type="match status" value="1"/>
</dbReference>
<dbReference type="SUPFAM" id="SSF51905">
    <property type="entry name" value="FAD/NAD(P)-binding domain"/>
    <property type="match status" value="1"/>
</dbReference>
<feature type="domain" description="FAD-binding" evidence="2">
    <location>
        <begin position="16"/>
        <end position="349"/>
    </location>
</feature>
<reference evidence="3 4" key="1">
    <citation type="submission" date="2020-08" db="EMBL/GenBank/DDBJ databases">
        <title>Sequencing the genomes of 1000 actinobacteria strains.</title>
        <authorList>
            <person name="Klenk H.-P."/>
        </authorList>
    </citation>
    <scope>NUCLEOTIDE SEQUENCE [LARGE SCALE GENOMIC DNA]</scope>
    <source>
        <strain evidence="3 4">DSM 17294</strain>
    </source>
</reference>
<dbReference type="InterPro" id="IPR050631">
    <property type="entry name" value="PheA/TfdB_FAD_monoxygenase"/>
</dbReference>
<dbReference type="PRINTS" id="PR00420">
    <property type="entry name" value="RNGMNOXGNASE"/>
</dbReference>
<keyword evidence="1 3" id="KW-0560">Oxidoreductase</keyword>
<evidence type="ECO:0000313" key="4">
    <source>
        <dbReference type="Proteomes" id="UP000558997"/>
    </source>
</evidence>
<protein>
    <submittedName>
        <fullName evidence="3">3-(3-hydroxy-phenyl)propionate hydroxylase</fullName>
        <ecNumber evidence="3">1.14.13.127</ecNumber>
    </submittedName>
</protein>
<dbReference type="PANTHER" id="PTHR43476">
    <property type="entry name" value="3-(3-HYDROXY-PHENYL)PROPIONATE/3-HYDROXYCINNAMIC ACID HYDROXYLASE"/>
    <property type="match status" value="1"/>
</dbReference>
<name>A0A841DL77_9ACTN</name>
<sequence>MGTDMATGPEASADSAPVVIVGAGPTGLVTANLLGQAGIETLLLEREPDLSDEPRAVSFDDESLRCFQRAGLLPVLDGVLVPGTGTKYFGTGGRPLFYSRGPRTPPNGHPIKSPFQQPELERALRDALKNHSTVTVNFGTEVTGYSQDPLGVTVQAVRQGEPVTQRASYLLGCDGGRSSIRSLSGATLTGSSYQDKWLVLDTTENPFQYDFAVHHGDPVRPHVIISGQDGNCRYEFLLPPDFSGEASLAMAREFLAPYRQISEGQIKRARIYSFHALVADKWQQGRVFLLGDAAHMMPPFAGQGLNSGIRDADNLAWKIAAVVGGMFPAELLTTYQIERRPHAEAMVELSQRLGSVIMTRSRLKAALRDRVVAVMLRVPRTRRYLEAMRFKPLPRISAGFRFGRPNDPAGREVLGRLLPQPTVTRSDGTTVLLDEVLGDGFALLAVNPSNDELPSAILDRPVWQRLRPRLAGLRTGGSIQSVAGGPEIVTDADGLLAPLLGGLQDVMLLLRPDRFVAAVFTAGEAAAIESKLAHWLGLGDNPSPDGL</sequence>
<dbReference type="Gene3D" id="3.40.30.120">
    <property type="match status" value="1"/>
</dbReference>
<dbReference type="InterPro" id="IPR002938">
    <property type="entry name" value="FAD-bd"/>
</dbReference>
<dbReference type="GO" id="GO:0019622">
    <property type="term" value="P:3-(3-hydroxy)phenylpropionate catabolic process"/>
    <property type="evidence" value="ECO:0007669"/>
    <property type="project" value="TreeGrafter"/>
</dbReference>
<dbReference type="AlphaFoldDB" id="A0A841DL77"/>
<proteinExistence type="predicted"/>
<dbReference type="GO" id="GO:0071949">
    <property type="term" value="F:FAD binding"/>
    <property type="evidence" value="ECO:0007669"/>
    <property type="project" value="InterPro"/>
</dbReference>
<organism evidence="3 4">
    <name type="scientific">Kribbella solani</name>
    <dbReference type="NCBI Taxonomy" id="236067"/>
    <lineage>
        <taxon>Bacteria</taxon>
        <taxon>Bacillati</taxon>
        <taxon>Actinomycetota</taxon>
        <taxon>Actinomycetes</taxon>
        <taxon>Propionibacteriales</taxon>
        <taxon>Kribbellaceae</taxon>
        <taxon>Kribbella</taxon>
    </lineage>
</organism>
<dbReference type="EC" id="1.14.13.127" evidence="3"/>
<evidence type="ECO:0000259" key="2">
    <source>
        <dbReference type="Pfam" id="PF01494"/>
    </source>
</evidence>
<dbReference type="InterPro" id="IPR036188">
    <property type="entry name" value="FAD/NAD-bd_sf"/>
</dbReference>
<dbReference type="RefSeq" id="WP_184831518.1">
    <property type="nucleotide sequence ID" value="NZ_BAAAVN010000010.1"/>
</dbReference>
<dbReference type="Pfam" id="PF01494">
    <property type="entry name" value="FAD_binding_3"/>
    <property type="match status" value="1"/>
</dbReference>
<dbReference type="GO" id="GO:0008688">
    <property type="term" value="F:3-(3-hydroxyphenyl)propionate hydroxylase activity"/>
    <property type="evidence" value="ECO:0007669"/>
    <property type="project" value="UniProtKB-EC"/>
</dbReference>
<accession>A0A841DL77</accession>
<gene>
    <name evidence="3" type="ORF">HDA44_000867</name>
</gene>
<comment type="caution">
    <text evidence="3">The sequence shown here is derived from an EMBL/GenBank/DDBJ whole genome shotgun (WGS) entry which is preliminary data.</text>
</comment>
<evidence type="ECO:0000313" key="3">
    <source>
        <dbReference type="EMBL" id="MBB5977526.1"/>
    </source>
</evidence>
<keyword evidence="4" id="KW-1185">Reference proteome</keyword>
<dbReference type="EMBL" id="JACHNF010000001">
    <property type="protein sequence ID" value="MBB5977526.1"/>
    <property type="molecule type" value="Genomic_DNA"/>
</dbReference>
<dbReference type="PANTHER" id="PTHR43476:SF3">
    <property type="entry name" value="FAD-BINDING MONOOXYGENASE"/>
    <property type="match status" value="1"/>
</dbReference>
<dbReference type="NCBIfam" id="NF004829">
    <property type="entry name" value="PRK06183.1-3"/>
    <property type="match status" value="1"/>
</dbReference>